<sequence length="266" mass="30137">MSPLLIKHCAWFSKQRIRIASRHWSGSVLARQRASLDASSDLLVNRFQELLNQVPRGQLGYDQVDLILGSPWVRYVCLPWQDGLNHERDWESYARLLLAQHYGVSSESWRIRIAPGGYGEPRIAAAFDEGLYQTLLELCRTSKMKLGKIEPLFTTAVNQHQRQLKDAEHALVILEQGYALIGFYREHAWQGIITLPIQLDHDSPENQTLSLAALVREAAVLSGQFLPEHIYLTSSELTLRSVKSADFDFEWLGAVQPLFIAGDASQ</sequence>
<reference evidence="1 2" key="1">
    <citation type="submission" date="2020-05" db="EMBL/GenBank/DDBJ databases">
        <title>Complete genome sequence of Deefgea sp. D17.</title>
        <authorList>
            <person name="Bae J.-W."/>
            <person name="Han J.E."/>
        </authorList>
    </citation>
    <scope>NUCLEOTIDE SEQUENCE [LARGE SCALE GENOMIC DNA]</scope>
    <source>
        <strain evidence="1 2">D17</strain>
    </source>
</reference>
<organism evidence="1 2">
    <name type="scientific">Deefgea piscis</name>
    <dbReference type="NCBI Taxonomy" id="2739061"/>
    <lineage>
        <taxon>Bacteria</taxon>
        <taxon>Pseudomonadati</taxon>
        <taxon>Pseudomonadota</taxon>
        <taxon>Betaproteobacteria</taxon>
        <taxon>Neisseriales</taxon>
        <taxon>Chitinibacteraceae</taxon>
        <taxon>Deefgea</taxon>
    </lineage>
</organism>
<dbReference type="EMBL" id="CP054143">
    <property type="protein sequence ID" value="QKJ65682.1"/>
    <property type="molecule type" value="Genomic_DNA"/>
</dbReference>
<gene>
    <name evidence="1" type="ORF">HQN60_02435</name>
</gene>
<protein>
    <submittedName>
        <fullName evidence="1">Uncharacterized protein</fullName>
    </submittedName>
</protein>
<dbReference type="RefSeq" id="WP_173532191.1">
    <property type="nucleotide sequence ID" value="NZ_CP054143.1"/>
</dbReference>
<evidence type="ECO:0000313" key="2">
    <source>
        <dbReference type="Proteomes" id="UP000504844"/>
    </source>
</evidence>
<name>A0A6M8SKM9_9NEIS</name>
<accession>A0A6M8SKM9</accession>
<evidence type="ECO:0000313" key="1">
    <source>
        <dbReference type="EMBL" id="QKJ65682.1"/>
    </source>
</evidence>
<dbReference type="KEGG" id="dee:HQN60_02435"/>
<proteinExistence type="predicted"/>
<dbReference type="Proteomes" id="UP000504844">
    <property type="component" value="Chromosome"/>
</dbReference>
<keyword evidence="2" id="KW-1185">Reference proteome</keyword>
<dbReference type="AlphaFoldDB" id="A0A6M8SKM9"/>